<comment type="subcellular location">
    <subcellularLocation>
        <location evidence="1">Membrane</location>
        <topology evidence="1">Single-pass type I membrane protein</topology>
    </subcellularLocation>
</comment>
<evidence type="ECO:0000256" key="1">
    <source>
        <dbReference type="ARBA" id="ARBA00004479"/>
    </source>
</evidence>
<name>A0A8B8PKR8_9MYRT</name>
<dbReference type="GO" id="GO:0004672">
    <property type="term" value="F:protein kinase activity"/>
    <property type="evidence" value="ECO:0007669"/>
    <property type="project" value="InterPro"/>
</dbReference>
<dbReference type="InterPro" id="IPR000719">
    <property type="entry name" value="Prot_kinase_dom"/>
</dbReference>
<dbReference type="InterPro" id="IPR001245">
    <property type="entry name" value="Ser-Thr/Tyr_kinase_cat_dom"/>
</dbReference>
<dbReference type="Gene3D" id="3.30.200.20">
    <property type="entry name" value="Phosphorylase Kinase, domain 1"/>
    <property type="match status" value="1"/>
</dbReference>
<dbReference type="Pfam" id="PF00560">
    <property type="entry name" value="LRR_1"/>
    <property type="match status" value="4"/>
</dbReference>
<keyword evidence="11" id="KW-0418">Kinase</keyword>
<dbReference type="GO" id="GO:0016020">
    <property type="term" value="C:membrane"/>
    <property type="evidence" value="ECO:0007669"/>
    <property type="project" value="UniProtKB-SubCell"/>
</dbReference>
<evidence type="ECO:0000256" key="7">
    <source>
        <dbReference type="SAM" id="Phobius"/>
    </source>
</evidence>
<keyword evidence="11" id="KW-0808">Transferase</keyword>
<dbReference type="AlphaFoldDB" id="A0A8B8PKR8"/>
<keyword evidence="4" id="KW-0677">Repeat</keyword>
<organism evidence="10 11">
    <name type="scientific">Rhodamnia argentea</name>
    <dbReference type="NCBI Taxonomy" id="178133"/>
    <lineage>
        <taxon>Eukaryota</taxon>
        <taxon>Viridiplantae</taxon>
        <taxon>Streptophyta</taxon>
        <taxon>Embryophyta</taxon>
        <taxon>Tracheophyta</taxon>
        <taxon>Spermatophyta</taxon>
        <taxon>Magnoliopsida</taxon>
        <taxon>eudicotyledons</taxon>
        <taxon>Gunneridae</taxon>
        <taxon>Pentapetalae</taxon>
        <taxon>rosids</taxon>
        <taxon>malvids</taxon>
        <taxon>Myrtales</taxon>
        <taxon>Myrtaceae</taxon>
        <taxon>Myrtoideae</taxon>
        <taxon>Myrteae</taxon>
        <taxon>Australasian group</taxon>
        <taxon>Rhodamnia</taxon>
    </lineage>
</organism>
<evidence type="ECO:0000256" key="4">
    <source>
        <dbReference type="ARBA" id="ARBA00022737"/>
    </source>
</evidence>
<evidence type="ECO:0000313" key="11">
    <source>
        <dbReference type="RefSeq" id="XP_030535319.1"/>
    </source>
</evidence>
<evidence type="ECO:0000256" key="6">
    <source>
        <dbReference type="ARBA" id="ARBA00023136"/>
    </source>
</evidence>
<keyword evidence="2" id="KW-0433">Leucine-rich repeat</keyword>
<evidence type="ECO:0000256" key="8">
    <source>
        <dbReference type="SAM" id="SignalP"/>
    </source>
</evidence>
<keyword evidence="6 7" id="KW-0472">Membrane</keyword>
<dbReference type="PROSITE" id="PS50011">
    <property type="entry name" value="PROTEIN_KINASE_DOM"/>
    <property type="match status" value="1"/>
</dbReference>
<dbReference type="InterPro" id="IPR051824">
    <property type="entry name" value="LRR_Rcpt-Like_S/T_Kinase"/>
</dbReference>
<dbReference type="GO" id="GO:0005524">
    <property type="term" value="F:ATP binding"/>
    <property type="evidence" value="ECO:0007669"/>
    <property type="project" value="InterPro"/>
</dbReference>
<dbReference type="InterPro" id="IPR032675">
    <property type="entry name" value="LRR_dom_sf"/>
</dbReference>
<evidence type="ECO:0000256" key="2">
    <source>
        <dbReference type="ARBA" id="ARBA00022614"/>
    </source>
</evidence>
<reference evidence="11" key="1">
    <citation type="submission" date="2025-08" db="UniProtKB">
        <authorList>
            <consortium name="RefSeq"/>
        </authorList>
    </citation>
    <scope>IDENTIFICATION</scope>
    <source>
        <tissue evidence="11">Leaf</tissue>
    </source>
</reference>
<dbReference type="GeneID" id="115744340"/>
<keyword evidence="3 7" id="KW-0812">Transmembrane</keyword>
<keyword evidence="10" id="KW-1185">Reference proteome</keyword>
<dbReference type="PANTHER" id="PTHR48006:SF28">
    <property type="entry name" value="LEUCINE-RICH REPEAT PROTEIN KINASE FAMILY PROTEIN"/>
    <property type="match status" value="1"/>
</dbReference>
<dbReference type="Proteomes" id="UP000827889">
    <property type="component" value="Chromosome 9"/>
</dbReference>
<feature type="transmembrane region" description="Helical" evidence="7">
    <location>
        <begin position="306"/>
        <end position="327"/>
    </location>
</feature>
<dbReference type="InterPro" id="IPR001611">
    <property type="entry name" value="Leu-rich_rpt"/>
</dbReference>
<feature type="signal peptide" evidence="8">
    <location>
        <begin position="1"/>
        <end position="21"/>
    </location>
</feature>
<dbReference type="SUPFAM" id="SSF52058">
    <property type="entry name" value="L domain-like"/>
    <property type="match status" value="1"/>
</dbReference>
<gene>
    <name evidence="11" type="primary">LOC115744340</name>
</gene>
<keyword evidence="11" id="KW-0675">Receptor</keyword>
<accession>A0A8B8PKR8</accession>
<dbReference type="InterPro" id="IPR013210">
    <property type="entry name" value="LRR_N_plant-typ"/>
</dbReference>
<sequence length="677" mass="73896">MPLLLLFSLLHALLLLPHSLAVPTSELAALMAMKLSLDPDDRVLTSWALGLDPCGDGSFEGVACDERGRVANISLQGKGLTGRLPAAVGGLPSLTGLFLHFNGLSGEIPKEIGLLSSLSDLYLNVNNFSGEIPPEIRNLSNLQVLQLCYNKLAGSLPTQLGSLKRLSVLELQYNQLAGAIPATLGDLENLTRLDMSFNNLFGSIPTRLADVPLLEFLDIRNNSLSGNVPPALKRLNGGFRYENNHGLCGNGFTDLETCGLPDLINPNRPEAFGPKNISTKDIPESAKVLSNCSEAHCSNPSKSLQASLVVGVMGTIVAFTVIGLFAFSTYRRRKQKIGSTFDTLDSRLSTDQVKEVYRRSASPLISLEYSSGWDPLSKGGTGFSQEVFESFMFNLEDVERATHCFSVTNLLGKSNFSATYKGILRDGSVVAVKCIAKTSCRTDEAEFLRGLKLLTSMKHTNLVRLRGFCCSKGRGECFLIYEFVANGNLLQYLDVNKGSDKVLEWSTRVSIINGIAEGIRYVHANKGKKLALVHQNISAEKVLIDHWNNPLLSDSGLHKLLADDVVFSTLKASAAMGYLAPEYTTTGRFTEKSDVYAFGKLVFQVIMGKSNITPGMWQGAENCKFEDFVDPNLEGNYSEHEAAKLAAFASRCTQESPYCRPSMENIVQELSRLSERS</sequence>
<dbReference type="CDD" id="cd12087">
    <property type="entry name" value="TM_EGFR-like"/>
    <property type="match status" value="1"/>
</dbReference>
<evidence type="ECO:0000259" key="9">
    <source>
        <dbReference type="PROSITE" id="PS50011"/>
    </source>
</evidence>
<dbReference type="Pfam" id="PF07714">
    <property type="entry name" value="PK_Tyr_Ser-Thr"/>
    <property type="match status" value="1"/>
</dbReference>
<feature type="chain" id="PRO_5034744058" evidence="8">
    <location>
        <begin position="22"/>
        <end position="677"/>
    </location>
</feature>
<dbReference type="FunFam" id="3.80.10.10:FF:000485">
    <property type="entry name" value="Protein NSP-INTERACTING KINASE 2"/>
    <property type="match status" value="1"/>
</dbReference>
<dbReference type="OrthoDB" id="676979at2759"/>
<feature type="domain" description="Protein kinase" evidence="9">
    <location>
        <begin position="405"/>
        <end position="673"/>
    </location>
</feature>
<dbReference type="Pfam" id="PF08263">
    <property type="entry name" value="LRRNT_2"/>
    <property type="match status" value="1"/>
</dbReference>
<keyword evidence="8" id="KW-0732">Signal</keyword>
<dbReference type="InterPro" id="IPR011009">
    <property type="entry name" value="Kinase-like_dom_sf"/>
</dbReference>
<dbReference type="FunFam" id="3.80.10.10:FF:000379">
    <property type="entry name" value="Protein NSP-INTERACTING KINASE 2"/>
    <property type="match status" value="1"/>
</dbReference>
<dbReference type="FunFam" id="1.10.510.10:FF:000513">
    <property type="entry name" value="Protein NSP-INTERACTING KINASE 2"/>
    <property type="match status" value="1"/>
</dbReference>
<dbReference type="KEGG" id="rarg:115744340"/>
<dbReference type="Gene3D" id="1.10.510.10">
    <property type="entry name" value="Transferase(Phosphotransferase) domain 1"/>
    <property type="match status" value="1"/>
</dbReference>
<dbReference type="PANTHER" id="PTHR48006">
    <property type="entry name" value="LEUCINE-RICH REPEAT-CONTAINING PROTEIN DDB_G0281931-RELATED"/>
    <property type="match status" value="1"/>
</dbReference>
<evidence type="ECO:0000256" key="5">
    <source>
        <dbReference type="ARBA" id="ARBA00022989"/>
    </source>
</evidence>
<dbReference type="FunFam" id="3.30.200.20:FF:000371">
    <property type="entry name" value="Protein NSP-INTERACTING KINASE 2"/>
    <property type="match status" value="1"/>
</dbReference>
<evidence type="ECO:0000256" key="3">
    <source>
        <dbReference type="ARBA" id="ARBA00022692"/>
    </source>
</evidence>
<dbReference type="Gene3D" id="3.80.10.10">
    <property type="entry name" value="Ribonuclease Inhibitor"/>
    <property type="match status" value="2"/>
</dbReference>
<protein>
    <submittedName>
        <fullName evidence="11">LRR receptor kinase BAK1</fullName>
    </submittedName>
</protein>
<keyword evidence="5 7" id="KW-1133">Transmembrane helix</keyword>
<evidence type="ECO:0000313" key="10">
    <source>
        <dbReference type="Proteomes" id="UP000827889"/>
    </source>
</evidence>
<dbReference type="SUPFAM" id="SSF56112">
    <property type="entry name" value="Protein kinase-like (PK-like)"/>
    <property type="match status" value="1"/>
</dbReference>
<proteinExistence type="predicted"/>
<dbReference type="RefSeq" id="XP_030535319.1">
    <property type="nucleotide sequence ID" value="XM_030679459.2"/>
</dbReference>